<dbReference type="InterPro" id="IPR052562">
    <property type="entry name" value="Ketohexokinase-related"/>
</dbReference>
<sequence>MGDIDAAKQTFSSLLPPNSAAPSPPPPSAHLYLAQISDDEPKVALQHYQSAVELLYVQLKGKERAGQNGTSDDEIELKSNIVRALIGQVEIWMDPSYDLCFEPQAEKTCEDLLETALKVDPDNSEALQSLASVRMSQQRPEDAKACLEKAWISWKDLDLDDPKVPPIPARLGLVRLFLELSIYSPALLVLHGVMTADDEEVEAWYLEGWCYFLMAEQAKENGGTLDDLSWEELAQDARDRLETCQLLHIHQEHPDKPLLEHTQELIANLEGMGIKPSPPGEGEDEADDAQFSSPVDPILVASLGGSDEGKMITKELEREGVNTRYCKVWPESGVPSAWVIQAIENDTRTVINHNPLPDITHEEFVSLLGPLLVPENYYMYSSPSPSPTLTSPPGPTPSLSPMYQSPNILNPNTPAPFDWIHFEGRSVKTTLNNITGLDSLARERKWRSHCVFSVDVGRRSRQGIEALIPHADVLFLNKHYAQMHYPNYATTPRAFLLSLTSIAPPHALLVAHWGSEGAAALSLPTKEYLQSSAWVEERPPPQPRAARRGRPREDNHLHPDTSLVSDDVRSVRTGSDFYAGARSNSPSSSAFTARDNSGVYPDFLSAHTTVSEPLTSPNPKSRSRSRGGAGGMSQMSPTATTTTARRYGHDEDELDSSQGGTEVTDEDVDDGVVDEVGAQDAFVSGMIYALSRRILPGAPFTPSSHGEADPSASLGENDKNRWRLDECLRFATELAGRKARRRNWIGLADEMERAGWFDG</sequence>
<evidence type="ECO:0000313" key="3">
    <source>
        <dbReference type="Proteomes" id="UP000188533"/>
    </source>
</evidence>
<dbReference type="PANTHER" id="PTHR42774">
    <property type="entry name" value="PHOSPHOTRANSFERASE SYSTEM TRANSPORT PROTEIN"/>
    <property type="match status" value="1"/>
</dbReference>
<dbReference type="SUPFAM" id="SSF53613">
    <property type="entry name" value="Ribokinase-like"/>
    <property type="match status" value="1"/>
</dbReference>
<feature type="region of interest" description="Disordered" evidence="1">
    <location>
        <begin position="608"/>
        <end position="645"/>
    </location>
</feature>
<evidence type="ECO:0000256" key="1">
    <source>
        <dbReference type="SAM" id="MobiDB-lite"/>
    </source>
</evidence>
<accession>A0A1Q3E4I3</accession>
<organism evidence="2 3">
    <name type="scientific">Lentinula edodes</name>
    <name type="common">Shiitake mushroom</name>
    <name type="synonym">Lentinus edodes</name>
    <dbReference type="NCBI Taxonomy" id="5353"/>
    <lineage>
        <taxon>Eukaryota</taxon>
        <taxon>Fungi</taxon>
        <taxon>Dikarya</taxon>
        <taxon>Basidiomycota</taxon>
        <taxon>Agaricomycotina</taxon>
        <taxon>Agaricomycetes</taxon>
        <taxon>Agaricomycetidae</taxon>
        <taxon>Agaricales</taxon>
        <taxon>Marasmiineae</taxon>
        <taxon>Omphalotaceae</taxon>
        <taxon>Lentinula</taxon>
    </lineage>
</organism>
<feature type="compositionally biased region" description="Polar residues" evidence="1">
    <location>
        <begin position="634"/>
        <end position="644"/>
    </location>
</feature>
<dbReference type="Proteomes" id="UP000188533">
    <property type="component" value="Unassembled WGS sequence"/>
</dbReference>
<evidence type="ECO:0000313" key="2">
    <source>
        <dbReference type="EMBL" id="GAW02143.1"/>
    </source>
</evidence>
<dbReference type="InterPro" id="IPR029056">
    <property type="entry name" value="Ribokinase-like"/>
</dbReference>
<gene>
    <name evidence="2" type="ORF">LENED_003777</name>
</gene>
<keyword evidence="3" id="KW-1185">Reference proteome</keyword>
<dbReference type="InterPro" id="IPR011990">
    <property type="entry name" value="TPR-like_helical_dom_sf"/>
</dbReference>
<dbReference type="AlphaFoldDB" id="A0A1Q3E4I3"/>
<feature type="compositionally biased region" description="Polar residues" evidence="1">
    <location>
        <begin position="608"/>
        <end position="620"/>
    </location>
</feature>
<reference evidence="2 3" key="1">
    <citation type="submission" date="2016-08" db="EMBL/GenBank/DDBJ databases">
        <authorList>
            <consortium name="Lentinula edodes genome sequencing consortium"/>
            <person name="Sakamoto Y."/>
            <person name="Nakade K."/>
            <person name="Sato S."/>
            <person name="Yoshida Y."/>
            <person name="Miyazaki K."/>
            <person name="Natsume S."/>
            <person name="Konno N."/>
        </authorList>
    </citation>
    <scope>NUCLEOTIDE SEQUENCE [LARGE SCALE GENOMIC DNA]</scope>
    <source>
        <strain evidence="2 3">NBRC 111202</strain>
    </source>
</reference>
<protein>
    <submittedName>
        <fullName evidence="2">Pfkb family</fullName>
    </submittedName>
</protein>
<feature type="region of interest" description="Disordered" evidence="1">
    <location>
        <begin position="531"/>
        <end position="569"/>
    </location>
</feature>
<dbReference type="Gene3D" id="3.40.1190.20">
    <property type="match status" value="2"/>
</dbReference>
<feature type="region of interest" description="Disordered" evidence="1">
    <location>
        <begin position="271"/>
        <end position="290"/>
    </location>
</feature>
<name>A0A1Q3E4I3_LENED</name>
<dbReference type="EMBL" id="BDGU01000084">
    <property type="protein sequence ID" value="GAW02143.1"/>
    <property type="molecule type" value="Genomic_DNA"/>
</dbReference>
<dbReference type="Gene3D" id="1.25.40.10">
    <property type="entry name" value="Tetratricopeptide repeat domain"/>
    <property type="match status" value="1"/>
</dbReference>
<dbReference type="PANTHER" id="PTHR42774:SF3">
    <property type="entry name" value="KETOHEXOKINASE"/>
    <property type="match status" value="1"/>
</dbReference>
<comment type="caution">
    <text evidence="2">The sequence shown here is derived from an EMBL/GenBank/DDBJ whole genome shotgun (WGS) entry which is preliminary data.</text>
</comment>
<reference evidence="2 3" key="2">
    <citation type="submission" date="2017-02" db="EMBL/GenBank/DDBJ databases">
        <title>A genome survey and senescence transcriptome analysis in Lentinula edodes.</title>
        <authorList>
            <person name="Sakamoto Y."/>
            <person name="Nakade K."/>
            <person name="Sato S."/>
            <person name="Yoshida Y."/>
            <person name="Miyazaki K."/>
            <person name="Natsume S."/>
            <person name="Konno N."/>
        </authorList>
    </citation>
    <scope>NUCLEOTIDE SEQUENCE [LARGE SCALE GENOMIC DNA]</scope>
    <source>
        <strain evidence="2 3">NBRC 111202</strain>
    </source>
</reference>
<dbReference type="SUPFAM" id="SSF48452">
    <property type="entry name" value="TPR-like"/>
    <property type="match status" value="1"/>
</dbReference>
<feature type="compositionally biased region" description="Low complexity" evidence="1">
    <location>
        <begin position="12"/>
        <end position="21"/>
    </location>
</feature>
<feature type="region of interest" description="Disordered" evidence="1">
    <location>
        <begin position="1"/>
        <end position="31"/>
    </location>
</feature>
<dbReference type="STRING" id="5353.A0A1Q3E4I3"/>
<proteinExistence type="predicted"/>
<dbReference type="CDD" id="cd24142">
    <property type="entry name" value="ACL4-like"/>
    <property type="match status" value="1"/>
</dbReference>